<evidence type="ECO:0000313" key="1">
    <source>
        <dbReference type="EMBL" id="GLW69093.1"/>
    </source>
</evidence>
<dbReference type="EMBL" id="BSSA01000003">
    <property type="protein sequence ID" value="GLW69093.1"/>
    <property type="molecule type" value="Genomic_DNA"/>
</dbReference>
<proteinExistence type="predicted"/>
<dbReference type="AlphaFoldDB" id="A0A9W6V0B8"/>
<comment type="caution">
    <text evidence="1">The sequence shown here is derived from an EMBL/GenBank/DDBJ whole genome shotgun (WGS) entry which is preliminary data.</text>
</comment>
<gene>
    <name evidence="1" type="ORF">Kpho02_13920</name>
</gene>
<reference evidence="1" key="1">
    <citation type="submission" date="2023-02" db="EMBL/GenBank/DDBJ databases">
        <title>Kitasatospora phosalacinea NBRC 14627.</title>
        <authorList>
            <person name="Ichikawa N."/>
            <person name="Sato H."/>
            <person name="Tonouchi N."/>
        </authorList>
    </citation>
    <scope>NUCLEOTIDE SEQUENCE</scope>
    <source>
        <strain evidence="1">NBRC 14627</strain>
    </source>
</reference>
<protein>
    <submittedName>
        <fullName evidence="1">Uncharacterized protein</fullName>
    </submittedName>
</protein>
<accession>A0A9W6V0B8</accession>
<organism evidence="1 2">
    <name type="scientific">Kitasatospora phosalacinea</name>
    <dbReference type="NCBI Taxonomy" id="2065"/>
    <lineage>
        <taxon>Bacteria</taxon>
        <taxon>Bacillati</taxon>
        <taxon>Actinomycetota</taxon>
        <taxon>Actinomycetes</taxon>
        <taxon>Kitasatosporales</taxon>
        <taxon>Streptomycetaceae</taxon>
        <taxon>Kitasatospora</taxon>
    </lineage>
</organism>
<dbReference type="Proteomes" id="UP001165041">
    <property type="component" value="Unassembled WGS sequence"/>
</dbReference>
<name>A0A9W6V0B8_9ACTN</name>
<sequence>MIWTFGYFSANSSLTCCTSSGQLFWASFISQTVTVPVMVFVSTFVGEGDGLPDEQPAAVANRAAVLSVAST</sequence>
<evidence type="ECO:0000313" key="2">
    <source>
        <dbReference type="Proteomes" id="UP001165041"/>
    </source>
</evidence>